<name>A0A3D8P3W0_9THEO</name>
<keyword evidence="3" id="KW-1185">Reference proteome</keyword>
<proteinExistence type="predicted"/>
<evidence type="ECO:0000313" key="2">
    <source>
        <dbReference type="EMBL" id="RDV82055.1"/>
    </source>
</evidence>
<comment type="caution">
    <text evidence="2">The sequence shown here is derived from an EMBL/GenBank/DDBJ whole genome shotgun (WGS) entry which is preliminary data.</text>
</comment>
<accession>A0A3D8P3W0</accession>
<evidence type="ECO:0000256" key="1">
    <source>
        <dbReference type="SAM" id="Phobius"/>
    </source>
</evidence>
<dbReference type="OrthoDB" id="2989308at2"/>
<feature type="transmembrane region" description="Helical" evidence="1">
    <location>
        <begin position="47"/>
        <end position="72"/>
    </location>
</feature>
<dbReference type="EMBL" id="QSLN01000013">
    <property type="protein sequence ID" value="RDV82055.1"/>
    <property type="molecule type" value="Genomic_DNA"/>
</dbReference>
<protein>
    <submittedName>
        <fullName evidence="2">Uncharacterized protein</fullName>
    </submittedName>
</protein>
<gene>
    <name evidence="2" type="ORF">DXX99_08355</name>
</gene>
<keyword evidence="1" id="KW-0472">Membrane</keyword>
<keyword evidence="1" id="KW-0812">Transmembrane</keyword>
<dbReference type="AlphaFoldDB" id="A0A3D8P3W0"/>
<organism evidence="2 3">
    <name type="scientific">Ammonifex thiophilus</name>
    <dbReference type="NCBI Taxonomy" id="444093"/>
    <lineage>
        <taxon>Bacteria</taxon>
        <taxon>Bacillati</taxon>
        <taxon>Bacillota</taxon>
        <taxon>Clostridia</taxon>
        <taxon>Thermoanaerobacterales</taxon>
        <taxon>Thermoanaerobacteraceae</taxon>
        <taxon>Ammonifex</taxon>
    </lineage>
</organism>
<dbReference type="RefSeq" id="WP_115793043.1">
    <property type="nucleotide sequence ID" value="NZ_QSLN01000013.1"/>
</dbReference>
<reference evidence="2 3" key="1">
    <citation type="submission" date="2018-08" db="EMBL/GenBank/DDBJ databases">
        <title>Form III RuBisCO-mediated autotrophy in Thermodesulfobium bacteria.</title>
        <authorList>
            <person name="Toshchakov S.V."/>
            <person name="Kublanov I.V."/>
            <person name="Frolov E."/>
            <person name="Bonch-Osmolovskaya E.A."/>
            <person name="Tourova T.P."/>
            <person name="Chernych N.A."/>
            <person name="Lebedinsky A.V."/>
        </authorList>
    </citation>
    <scope>NUCLEOTIDE SEQUENCE [LARGE SCALE GENOMIC DNA]</scope>
    <source>
        <strain evidence="2 3">SR</strain>
    </source>
</reference>
<sequence>MITVMKSEVLRLWKRPNWIIALFFLLLFAFQGYHSYRTIIRGAESAYYAYVTTLSGAFAYLIIVFPLISCLIATDSLAWDRRTGLLAVNRFAILSLVIVWDAEVP</sequence>
<keyword evidence="1" id="KW-1133">Transmembrane helix</keyword>
<dbReference type="Proteomes" id="UP000256329">
    <property type="component" value="Unassembled WGS sequence"/>
</dbReference>
<evidence type="ECO:0000313" key="3">
    <source>
        <dbReference type="Proteomes" id="UP000256329"/>
    </source>
</evidence>